<reference evidence="1" key="1">
    <citation type="journal article" date="2020" name="Stud. Mycol.">
        <title>101 Dothideomycetes genomes: a test case for predicting lifestyles and emergence of pathogens.</title>
        <authorList>
            <person name="Haridas S."/>
            <person name="Albert R."/>
            <person name="Binder M."/>
            <person name="Bloem J."/>
            <person name="Labutti K."/>
            <person name="Salamov A."/>
            <person name="Andreopoulos B."/>
            <person name="Baker S."/>
            <person name="Barry K."/>
            <person name="Bills G."/>
            <person name="Bluhm B."/>
            <person name="Cannon C."/>
            <person name="Castanera R."/>
            <person name="Culley D."/>
            <person name="Daum C."/>
            <person name="Ezra D."/>
            <person name="Gonzalez J."/>
            <person name="Henrissat B."/>
            <person name="Kuo A."/>
            <person name="Liang C."/>
            <person name="Lipzen A."/>
            <person name="Lutzoni F."/>
            <person name="Magnuson J."/>
            <person name="Mondo S."/>
            <person name="Nolan M."/>
            <person name="Ohm R."/>
            <person name="Pangilinan J."/>
            <person name="Park H.-J."/>
            <person name="Ramirez L."/>
            <person name="Alfaro M."/>
            <person name="Sun H."/>
            <person name="Tritt A."/>
            <person name="Yoshinaga Y."/>
            <person name="Zwiers L.-H."/>
            <person name="Turgeon B."/>
            <person name="Goodwin S."/>
            <person name="Spatafora J."/>
            <person name="Crous P."/>
            <person name="Grigoriev I."/>
        </authorList>
    </citation>
    <scope>NUCLEOTIDE SEQUENCE</scope>
    <source>
        <strain evidence="1">ATCC 74209</strain>
    </source>
</reference>
<evidence type="ECO:0000313" key="2">
    <source>
        <dbReference type="Proteomes" id="UP000799536"/>
    </source>
</evidence>
<keyword evidence="2" id="KW-1185">Reference proteome</keyword>
<evidence type="ECO:0000313" key="1">
    <source>
        <dbReference type="EMBL" id="KAF2199988.1"/>
    </source>
</evidence>
<name>A0A9P4MUD8_9PLEO</name>
<organism evidence="1 2">
    <name type="scientific">Delitschia confertaspora ATCC 74209</name>
    <dbReference type="NCBI Taxonomy" id="1513339"/>
    <lineage>
        <taxon>Eukaryota</taxon>
        <taxon>Fungi</taxon>
        <taxon>Dikarya</taxon>
        <taxon>Ascomycota</taxon>
        <taxon>Pezizomycotina</taxon>
        <taxon>Dothideomycetes</taxon>
        <taxon>Pleosporomycetidae</taxon>
        <taxon>Pleosporales</taxon>
        <taxon>Delitschiaceae</taxon>
        <taxon>Delitschia</taxon>
    </lineage>
</organism>
<dbReference type="AlphaFoldDB" id="A0A9P4MUD8"/>
<accession>A0A9P4MUD8</accession>
<dbReference type="Proteomes" id="UP000799536">
    <property type="component" value="Unassembled WGS sequence"/>
</dbReference>
<sequence>MREEKGGRVRSGGRGRLGSMYATDGRVKSVGALSALGRGCWGACSIVTLVIASTLDLEPVFKPDPLAMTSVSDFLDSDVHKYLEGTSRDNMIGFIEGDQPSLLKVDEEHMKRHSLGRHFVKGQLMILDCEKLMERISVAELA</sequence>
<dbReference type="EMBL" id="ML994045">
    <property type="protein sequence ID" value="KAF2199988.1"/>
    <property type="molecule type" value="Genomic_DNA"/>
</dbReference>
<comment type="caution">
    <text evidence="1">The sequence shown here is derived from an EMBL/GenBank/DDBJ whole genome shotgun (WGS) entry which is preliminary data.</text>
</comment>
<gene>
    <name evidence="1" type="ORF">GQ43DRAFT_490501</name>
</gene>
<proteinExistence type="predicted"/>
<protein>
    <submittedName>
        <fullName evidence="1">Uncharacterized protein</fullName>
    </submittedName>
</protein>